<protein>
    <submittedName>
        <fullName evidence="2">Polymerase nucleotidyl transferase domain-containing protein</fullName>
    </submittedName>
</protein>
<reference evidence="2" key="1">
    <citation type="submission" date="2022-11" db="UniProtKB">
        <authorList>
            <consortium name="WormBaseParasite"/>
        </authorList>
    </citation>
    <scope>IDENTIFICATION</scope>
</reference>
<organism evidence="1 2">
    <name type="scientific">Panagrolaimus sp. ES5</name>
    <dbReference type="NCBI Taxonomy" id="591445"/>
    <lineage>
        <taxon>Eukaryota</taxon>
        <taxon>Metazoa</taxon>
        <taxon>Ecdysozoa</taxon>
        <taxon>Nematoda</taxon>
        <taxon>Chromadorea</taxon>
        <taxon>Rhabditida</taxon>
        <taxon>Tylenchina</taxon>
        <taxon>Panagrolaimomorpha</taxon>
        <taxon>Panagrolaimoidea</taxon>
        <taxon>Panagrolaimidae</taxon>
        <taxon>Panagrolaimus</taxon>
    </lineage>
</organism>
<sequence length="380" mass="43063">MDNLNFDALQQILHRAQHVLAILTEEVALPIHSHAEELQHPGVLDILDNELAQKICDDFVDVLNKPSRETEYTGPIRNLDNEREVVEGILQYVLDPVHGAARSHRILQIIHETWNVSQQSTSTCNNVIAETHSSQLRTCNNFLIRLGRVHNGQIFATGSIPAGTSLRGSDYDYCTSDDLGQMKAKTGSMRAAFSDFQIEKCWGTKKMDANLPLLNMGCRDSLGNYFSVDFGSRSVTHVLAQKASTLPMEERLHIIAAKVFFSKMKLMRVVKMRLTSSFFTVAYFCMKSDHEVTLAPTFSSFLKYIIQFDFERYRMTDEGPELKEYAELSLEAYDSFSFNHFGRNYNTLASTLPVAMDYALAWMKLLVALPSVENTLLSMY</sequence>
<evidence type="ECO:0000313" key="1">
    <source>
        <dbReference type="Proteomes" id="UP000887579"/>
    </source>
</evidence>
<name>A0AC34FCK9_9BILA</name>
<accession>A0AC34FCK9</accession>
<evidence type="ECO:0000313" key="2">
    <source>
        <dbReference type="WBParaSite" id="ES5_v2.g15136.t1"/>
    </source>
</evidence>
<dbReference type="Proteomes" id="UP000887579">
    <property type="component" value="Unplaced"/>
</dbReference>
<proteinExistence type="predicted"/>
<dbReference type="WBParaSite" id="ES5_v2.g15136.t1">
    <property type="protein sequence ID" value="ES5_v2.g15136.t1"/>
    <property type="gene ID" value="ES5_v2.g15136"/>
</dbReference>